<reference evidence="1 2" key="1">
    <citation type="submission" date="2017-03" db="EMBL/GenBank/DDBJ databases">
        <title>Genome analysis of Rhizobial strains effectives or ineffectives for nitrogen fixation isolated from bean seeds.</title>
        <authorList>
            <person name="Peralta H."/>
            <person name="Aguilar-Vera A."/>
            <person name="Mora Y."/>
            <person name="Vargas-Lagunas C."/>
            <person name="Girard L."/>
            <person name="Mora J."/>
        </authorList>
    </citation>
    <scope>NUCLEOTIDE SEQUENCE [LARGE SCALE GENOMIC DNA]</scope>
    <source>
        <strain evidence="1 2">CCGM3</strain>
    </source>
</reference>
<protein>
    <submittedName>
        <fullName evidence="1">Uncharacterized protein</fullName>
    </submittedName>
</protein>
<evidence type="ECO:0000313" key="2">
    <source>
        <dbReference type="Proteomes" id="UP000254939"/>
    </source>
</evidence>
<dbReference type="EMBL" id="NAAC01000043">
    <property type="protein sequence ID" value="RDJ03229.1"/>
    <property type="molecule type" value="Genomic_DNA"/>
</dbReference>
<organism evidence="1 2">
    <name type="scientific">Rhizobium grahamii</name>
    <dbReference type="NCBI Taxonomy" id="1120045"/>
    <lineage>
        <taxon>Bacteria</taxon>
        <taxon>Pseudomonadati</taxon>
        <taxon>Pseudomonadota</taxon>
        <taxon>Alphaproteobacteria</taxon>
        <taxon>Hyphomicrobiales</taxon>
        <taxon>Rhizobiaceae</taxon>
        <taxon>Rhizobium/Agrobacterium group</taxon>
        <taxon>Rhizobium</taxon>
    </lineage>
</organism>
<dbReference type="Proteomes" id="UP000254939">
    <property type="component" value="Unassembled WGS sequence"/>
</dbReference>
<accession>A0A370KG29</accession>
<dbReference type="AlphaFoldDB" id="A0A370KG29"/>
<proteinExistence type="predicted"/>
<gene>
    <name evidence="1" type="ORF">B5K06_29965</name>
</gene>
<dbReference type="RefSeq" id="WP_016555937.1">
    <property type="nucleotide sequence ID" value="NZ_KZ857269.1"/>
</dbReference>
<sequence length="99" mass="11058">MESKNRTLHDFHHLSIEQRSVVVGEICDRMRELSHSMRRIGRYDIVDLLEKICEGLHVASFLFSADSAGLLQRALTMMDAVEDEIASVVASSGGCATRH</sequence>
<comment type="caution">
    <text evidence="1">The sequence shown here is derived from an EMBL/GenBank/DDBJ whole genome shotgun (WGS) entry which is preliminary data.</text>
</comment>
<name>A0A370KG29_9HYPH</name>
<evidence type="ECO:0000313" key="1">
    <source>
        <dbReference type="EMBL" id="RDJ03229.1"/>
    </source>
</evidence>